<accession>A0A3P9MC18</accession>
<name>A0A3P9MC18_ORYLA</name>
<feature type="domain" description="THAP-type" evidence="6">
    <location>
        <begin position="1"/>
        <end position="68"/>
    </location>
</feature>
<keyword evidence="1" id="KW-0479">Metal-binding</keyword>
<evidence type="ECO:0000256" key="2">
    <source>
        <dbReference type="ARBA" id="ARBA00022771"/>
    </source>
</evidence>
<dbReference type="PROSITE" id="PS50950">
    <property type="entry name" value="ZF_THAP"/>
    <property type="match status" value="1"/>
</dbReference>
<reference key="1">
    <citation type="journal article" date="2007" name="Nature">
        <title>The medaka draft genome and insights into vertebrate genome evolution.</title>
        <authorList>
            <person name="Kasahara M."/>
            <person name="Naruse K."/>
            <person name="Sasaki S."/>
            <person name="Nakatani Y."/>
            <person name="Qu W."/>
            <person name="Ahsan B."/>
            <person name="Yamada T."/>
            <person name="Nagayasu Y."/>
            <person name="Doi K."/>
            <person name="Kasai Y."/>
            <person name="Jindo T."/>
            <person name="Kobayashi D."/>
            <person name="Shimada A."/>
            <person name="Toyoda A."/>
            <person name="Kuroki Y."/>
            <person name="Fujiyama A."/>
            <person name="Sasaki T."/>
            <person name="Shimizu A."/>
            <person name="Asakawa S."/>
            <person name="Shimizu N."/>
            <person name="Hashimoto S."/>
            <person name="Yang J."/>
            <person name="Lee Y."/>
            <person name="Matsushima K."/>
            <person name="Sugano S."/>
            <person name="Sakaizumi M."/>
            <person name="Narita T."/>
            <person name="Ohishi K."/>
            <person name="Haga S."/>
            <person name="Ohta F."/>
            <person name="Nomoto H."/>
            <person name="Nogata K."/>
            <person name="Morishita T."/>
            <person name="Endo T."/>
            <person name="Shin-I T."/>
            <person name="Takeda H."/>
            <person name="Morishita S."/>
            <person name="Kohara Y."/>
        </authorList>
    </citation>
    <scope>NUCLEOTIDE SEQUENCE [LARGE SCALE GENOMIC DNA]</scope>
    <source>
        <strain>Hd-rR</strain>
    </source>
</reference>
<dbReference type="SUPFAM" id="SSF57716">
    <property type="entry name" value="Glucocorticoid receptor-like (DNA-binding domain)"/>
    <property type="match status" value="1"/>
</dbReference>
<dbReference type="Pfam" id="PF05485">
    <property type="entry name" value="THAP"/>
    <property type="match status" value="1"/>
</dbReference>
<evidence type="ECO:0000256" key="5">
    <source>
        <dbReference type="PROSITE-ProRule" id="PRU00309"/>
    </source>
</evidence>
<dbReference type="GO" id="GO:0008270">
    <property type="term" value="F:zinc ion binding"/>
    <property type="evidence" value="ECO:0007669"/>
    <property type="project" value="UniProtKB-KW"/>
</dbReference>
<evidence type="ECO:0000313" key="7">
    <source>
        <dbReference type="Ensembl" id="ENSORLP00020030380.1"/>
    </source>
</evidence>
<evidence type="ECO:0000256" key="4">
    <source>
        <dbReference type="ARBA" id="ARBA00023125"/>
    </source>
</evidence>
<dbReference type="Ensembl" id="ENSORLT00020021434.1">
    <property type="protein sequence ID" value="ENSORLP00020030380.1"/>
    <property type="gene ID" value="ENSORLG00020014826.1"/>
</dbReference>
<dbReference type="Proteomes" id="UP000265180">
    <property type="component" value="Chromosome 6"/>
</dbReference>
<reference evidence="7" key="3">
    <citation type="submission" date="2025-08" db="UniProtKB">
        <authorList>
            <consortium name="Ensembl"/>
        </authorList>
    </citation>
    <scope>IDENTIFICATION</scope>
    <source>
        <strain evidence="7">HNI</strain>
    </source>
</reference>
<evidence type="ECO:0000259" key="6">
    <source>
        <dbReference type="PROSITE" id="PS50950"/>
    </source>
</evidence>
<keyword evidence="3" id="KW-0862">Zinc</keyword>
<proteinExistence type="predicted"/>
<dbReference type="PANTHER" id="PTHR47696:SF2">
    <property type="entry name" value="PROVISIONAL ORTHOLOG OF THAP DOMAIN CONTAINING 1"/>
    <property type="match status" value="1"/>
</dbReference>
<keyword evidence="4 5" id="KW-0238">DNA-binding</keyword>
<dbReference type="InterPro" id="IPR026521">
    <property type="entry name" value="THAP2"/>
</dbReference>
<protein>
    <recommendedName>
        <fullName evidence="6">THAP-type domain-containing protein</fullName>
    </recommendedName>
</protein>
<reference evidence="7" key="4">
    <citation type="submission" date="2025-09" db="UniProtKB">
        <authorList>
            <consortium name="Ensembl"/>
        </authorList>
    </citation>
    <scope>IDENTIFICATION</scope>
    <source>
        <strain evidence="7">HNI</strain>
    </source>
</reference>
<dbReference type="InterPro" id="IPR006612">
    <property type="entry name" value="THAP_Znf"/>
</dbReference>
<evidence type="ECO:0000256" key="1">
    <source>
        <dbReference type="ARBA" id="ARBA00022723"/>
    </source>
</evidence>
<organism evidence="7 8">
    <name type="scientific">Oryzias latipes</name>
    <name type="common">Japanese rice fish</name>
    <name type="synonym">Japanese killifish</name>
    <dbReference type="NCBI Taxonomy" id="8090"/>
    <lineage>
        <taxon>Eukaryota</taxon>
        <taxon>Metazoa</taxon>
        <taxon>Chordata</taxon>
        <taxon>Craniata</taxon>
        <taxon>Vertebrata</taxon>
        <taxon>Euteleostomi</taxon>
        <taxon>Actinopterygii</taxon>
        <taxon>Neopterygii</taxon>
        <taxon>Teleostei</taxon>
        <taxon>Neoteleostei</taxon>
        <taxon>Acanthomorphata</taxon>
        <taxon>Ovalentaria</taxon>
        <taxon>Atherinomorphae</taxon>
        <taxon>Beloniformes</taxon>
        <taxon>Adrianichthyidae</taxon>
        <taxon>Oryziinae</taxon>
        <taxon>Oryzias</taxon>
    </lineage>
</organism>
<reference evidence="7 8" key="2">
    <citation type="submission" date="2017-04" db="EMBL/GenBank/DDBJ databases">
        <title>CpG methylation of centromeres and impact of large insertions on vertebrate speciation.</title>
        <authorList>
            <person name="Ichikawa K."/>
            <person name="Yoshimura J."/>
            <person name="Morishita S."/>
        </authorList>
    </citation>
    <scope>NUCLEOTIDE SEQUENCE</scope>
    <source>
        <strain evidence="7 8">HNI</strain>
    </source>
</reference>
<evidence type="ECO:0000313" key="8">
    <source>
        <dbReference type="Proteomes" id="UP000265180"/>
    </source>
</evidence>
<sequence>FAKSCSFPSSGLSRLPHRDPERLKMWLVNIKRKDWTPSTSSRLCSEHFEEDQFIGLKRLKSTAVPTIFNLPIRKKVEVSACPFTAVVVKEEESDEPVFPSLAHFGHGANFTRQDHSYVNEPIEVIVKEESSDSAEQDEGVTANCNAIESIRCLDHSYIIADSPLLLKRKMVVLQGQLHEARKKLKLKYQHTRRLKKQVSSLKNAVSVLQKKLLVFNKFAALLPAVDLEDCYGPDPCLSLGD</sequence>
<dbReference type="PANTHER" id="PTHR47696">
    <property type="entry name" value="THAP DOMAIN-CONTAINING PROTEIN 2"/>
    <property type="match status" value="1"/>
</dbReference>
<dbReference type="SMART" id="SM00980">
    <property type="entry name" value="THAP"/>
    <property type="match status" value="1"/>
</dbReference>
<evidence type="ECO:0000256" key="3">
    <source>
        <dbReference type="ARBA" id="ARBA00022833"/>
    </source>
</evidence>
<dbReference type="AlphaFoldDB" id="A0A3P9MC18"/>
<dbReference type="GO" id="GO:0003677">
    <property type="term" value="F:DNA binding"/>
    <property type="evidence" value="ECO:0007669"/>
    <property type="project" value="UniProtKB-UniRule"/>
</dbReference>
<dbReference type="SMART" id="SM00692">
    <property type="entry name" value="DM3"/>
    <property type="match status" value="1"/>
</dbReference>
<keyword evidence="2 5" id="KW-0863">Zinc-finger</keyword>